<protein>
    <submittedName>
        <fullName evidence="8">Glycosyl hydrolase family 65 protein</fullName>
    </submittedName>
</protein>
<feature type="compositionally biased region" description="Pro residues" evidence="3">
    <location>
        <begin position="811"/>
        <end position="825"/>
    </location>
</feature>
<proteinExistence type="inferred from homology"/>
<dbReference type="RefSeq" id="WP_331208347.1">
    <property type="nucleotide sequence ID" value="NZ_JAZGQL010000008.1"/>
</dbReference>
<evidence type="ECO:0000256" key="1">
    <source>
        <dbReference type="ARBA" id="ARBA00006768"/>
    </source>
</evidence>
<feature type="compositionally biased region" description="Pro residues" evidence="3">
    <location>
        <begin position="777"/>
        <end position="786"/>
    </location>
</feature>
<dbReference type="EMBL" id="JAZGQL010000008">
    <property type="protein sequence ID" value="MEE6308077.1"/>
    <property type="molecule type" value="Genomic_DNA"/>
</dbReference>
<dbReference type="PIRSF" id="PIRSF036289">
    <property type="entry name" value="Glycosyl_hydrolase_malt_phosph"/>
    <property type="match status" value="1"/>
</dbReference>
<feature type="domain" description="Glycoside hydrolase family 65 N-terminal" evidence="6">
    <location>
        <begin position="23"/>
        <end position="277"/>
    </location>
</feature>
<keyword evidence="9" id="KW-1185">Reference proteome</keyword>
<keyword evidence="8" id="KW-0378">Hydrolase</keyword>
<dbReference type="Proteomes" id="UP001339911">
    <property type="component" value="Unassembled WGS sequence"/>
</dbReference>
<dbReference type="InterPro" id="IPR005195">
    <property type="entry name" value="Glyco_hydro_65_M"/>
</dbReference>
<evidence type="ECO:0000256" key="3">
    <source>
        <dbReference type="SAM" id="MobiDB-lite"/>
    </source>
</evidence>
<evidence type="ECO:0000259" key="5">
    <source>
        <dbReference type="Pfam" id="PF03633"/>
    </source>
</evidence>
<name>A0ABU7SKQ3_9ACTN</name>
<dbReference type="EMBL" id="JAZGQL010000027">
    <property type="protein sequence ID" value="MEE6310520.1"/>
    <property type="molecule type" value="Genomic_DNA"/>
</dbReference>
<gene>
    <name evidence="7" type="ORF">V1634_14705</name>
    <name evidence="8" type="ORF">V1634_27140</name>
</gene>
<keyword evidence="2" id="KW-0326">Glycosidase</keyword>
<evidence type="ECO:0000313" key="9">
    <source>
        <dbReference type="Proteomes" id="UP001339911"/>
    </source>
</evidence>
<dbReference type="Gene3D" id="1.50.10.10">
    <property type="match status" value="1"/>
</dbReference>
<dbReference type="InterPro" id="IPR008928">
    <property type="entry name" value="6-hairpin_glycosidase_sf"/>
</dbReference>
<evidence type="ECO:0000259" key="6">
    <source>
        <dbReference type="Pfam" id="PF03636"/>
    </source>
</evidence>
<dbReference type="SUPFAM" id="SSF48208">
    <property type="entry name" value="Six-hairpin glycosidases"/>
    <property type="match status" value="1"/>
</dbReference>
<dbReference type="InterPro" id="IPR005194">
    <property type="entry name" value="Glyco_hydro_65_C"/>
</dbReference>
<dbReference type="GO" id="GO:0016787">
    <property type="term" value="F:hydrolase activity"/>
    <property type="evidence" value="ECO:0007669"/>
    <property type="project" value="UniProtKB-KW"/>
</dbReference>
<accession>A0ABU7SKQ3</accession>
<feature type="domain" description="Glycoside hydrolase family 65 C-terminal" evidence="5">
    <location>
        <begin position="696"/>
        <end position="760"/>
    </location>
</feature>
<feature type="region of interest" description="Disordered" evidence="3">
    <location>
        <begin position="753"/>
        <end position="825"/>
    </location>
</feature>
<reference evidence="8 9" key="1">
    <citation type="submission" date="2024-01" db="EMBL/GenBank/DDBJ databases">
        <title>Genome insights into Plantactinospora veratri sp. nov.</title>
        <authorList>
            <person name="Wang L."/>
        </authorList>
    </citation>
    <scope>NUCLEOTIDE SEQUENCE [LARGE SCALE GENOMIC DNA]</scope>
    <source>
        <strain evidence="8 9">NEAU-FHS4</strain>
    </source>
</reference>
<dbReference type="Pfam" id="PF03633">
    <property type="entry name" value="Glyco_hydro_65C"/>
    <property type="match status" value="1"/>
</dbReference>
<dbReference type="SUPFAM" id="SSF74650">
    <property type="entry name" value="Galactose mutarotase-like"/>
    <property type="match status" value="1"/>
</dbReference>
<evidence type="ECO:0000313" key="8">
    <source>
        <dbReference type="EMBL" id="MEE6310520.1"/>
    </source>
</evidence>
<dbReference type="Gene3D" id="2.60.420.10">
    <property type="entry name" value="Maltose phosphorylase, domain 3"/>
    <property type="match status" value="1"/>
</dbReference>
<evidence type="ECO:0000256" key="2">
    <source>
        <dbReference type="ARBA" id="ARBA00023295"/>
    </source>
</evidence>
<dbReference type="Pfam" id="PF03636">
    <property type="entry name" value="Glyco_hydro_65N"/>
    <property type="match status" value="1"/>
</dbReference>
<evidence type="ECO:0000259" key="4">
    <source>
        <dbReference type="Pfam" id="PF03632"/>
    </source>
</evidence>
<feature type="compositionally biased region" description="Basic residues" evidence="3">
    <location>
        <begin position="753"/>
        <end position="767"/>
    </location>
</feature>
<comment type="caution">
    <text evidence="8">The sequence shown here is derived from an EMBL/GenBank/DDBJ whole genome shotgun (WGS) entry which is preliminary data.</text>
</comment>
<dbReference type="Pfam" id="PF03632">
    <property type="entry name" value="Glyco_hydro_65m"/>
    <property type="match status" value="1"/>
</dbReference>
<evidence type="ECO:0000313" key="7">
    <source>
        <dbReference type="EMBL" id="MEE6308077.1"/>
    </source>
</evidence>
<dbReference type="InterPro" id="IPR011013">
    <property type="entry name" value="Gal_mutarotase_sf_dom"/>
</dbReference>
<dbReference type="PANTHER" id="PTHR11051:SF13">
    <property type="entry name" value="GLYCOSYL TRANSFERASE"/>
    <property type="match status" value="1"/>
</dbReference>
<dbReference type="InterPro" id="IPR037018">
    <property type="entry name" value="GH65_N"/>
</dbReference>
<organism evidence="8 9">
    <name type="scientific">Plantactinospora veratri</name>
    <dbReference type="NCBI Taxonomy" id="1436122"/>
    <lineage>
        <taxon>Bacteria</taxon>
        <taxon>Bacillati</taxon>
        <taxon>Actinomycetota</taxon>
        <taxon>Actinomycetes</taxon>
        <taxon>Micromonosporales</taxon>
        <taxon>Micromonosporaceae</taxon>
        <taxon>Plantactinospora</taxon>
    </lineage>
</organism>
<dbReference type="InterPro" id="IPR017045">
    <property type="entry name" value="Malt_Pase/Glycosyl_Hdrlase"/>
</dbReference>
<comment type="similarity">
    <text evidence="1">Belongs to the glycosyl hydrolase 65 family.</text>
</comment>
<dbReference type="InterPro" id="IPR012341">
    <property type="entry name" value="6hp_glycosidase-like_sf"/>
</dbReference>
<dbReference type="PANTHER" id="PTHR11051">
    <property type="entry name" value="GLYCOSYL HYDROLASE-RELATED"/>
    <property type="match status" value="1"/>
</dbReference>
<sequence>MPVPRARTGRPEPGEPTWEIREEGLGHRALADLESVFALANGRLGVRGTLEEGGVSGNPGTYLNSCFEEYDLSYPENGYAFPEQNQVLVGVPEGTRFRLFVDGQPVEPTADGTHRHERVLDLRAGILRRSFGWTAGSGAAVEVRSTRLVSFVHPGVLAIRYEVAATDRPVRIRLHSELRANPALPERDSDDPRAPNVLERPLLSQRHTADGLGGLLAHQTRRSGQRIVATVTHLLDGPPRAEADVDTGPDLVRVAVEAELAPGQRLRVTKLVGYASSGQRPLDELIAEATTALAEANRRGWAGLRADQRGYLDRFWDDADVVVDGDPQLQQAVRFGLFHVLQASARAGQRPLPAKGLTGNGYDGHTMWDAETFVLPVLSYLRPEAVEATLRWRHATLDRARQRAGELRLAGAAFPWRTIDGRECSGYWPAGSAALHVNADIAAAVLRYVAATDDLTFLHDAGLELLVETARLWNRVGHFDDAGGFHIDGVTGPDEYTALGNDNLFTNVMARHNLLGAVAAAGRLPERARQLGVAQAELSAWRRAAEAMHLPYDAGRGVHQQCAGFTALQEWDFAGTRSDEYPLLLHYPYLELYRRQVIKQADVVLAMQHCAELFTREQKARNFDYYHRRTVGDSSLSASAHAILAAELGHLELGYAHLADSALQDLHDFPEQSRDGLHIAALAGVWLALVTGFGGLRDQGDELAFAPRLPAALTRLEFSLRWRGCRLRVTVTGDSATYLLRDGTDEAGIRLRHHGTPLRLRPGRSRRLPLPALSDPGPEPPAPPGRAPRRRTAGQPVTATRPAGSDADEAAPPPARPGPTAPAAG</sequence>
<feature type="domain" description="Glycoside hydrolase family 65 central catalytic" evidence="4">
    <location>
        <begin position="334"/>
        <end position="686"/>
    </location>
</feature>
<dbReference type="Gene3D" id="2.70.98.40">
    <property type="entry name" value="Glycoside hydrolase, family 65, N-terminal domain"/>
    <property type="match status" value="1"/>
</dbReference>
<dbReference type="InterPro" id="IPR005196">
    <property type="entry name" value="Glyco_hydro_65_N"/>
</dbReference>